<comment type="similarity">
    <text evidence="3 7">Belongs to the cytochrome P450 family.</text>
</comment>
<evidence type="ECO:0000313" key="9">
    <source>
        <dbReference type="EMBL" id="ASN66819.1"/>
    </source>
</evidence>
<comment type="cofactor">
    <cofactor evidence="1 6">
        <name>heme</name>
        <dbReference type="ChEBI" id="CHEBI:30413"/>
    </cofactor>
</comment>
<sequence length="575" mass="65610">MLWILGLVLLVASSAYALYRRLAIKRIPGIPHLESTEWLFGDLRPMLKYYKRTKRFHPYYAELSEKFPGGFYQFNFVAWEPTLVVCDPFLIEDIMKKDPLFRRSDSFVNVFIPIIPGGSFSLQTNATWRHHRRIIGPVMSPKNLKHLSPGMVRTAEKLFILWEMKRQMLGEPTARPVEEGCFEIMPDISLLASDIISKVAFGKGYHQLESTIAVVKSKGKSGVNEFPIERSQLGWASSLYVNSLPIESNFPRFSYFLKRLPFTSFSKAERLIHKVLNQAIIEGRQTIRSVASSVASERNQGCLLDMVLAKEYEFEQEQGKKAMMTVEEIRDEMATLLFAGDESVSSSIGWAIRFLTQNPHIQRKLHKDIKDALPELEEREAQYEDINSGKAPYLDAIVQEVLRVAKTTMTTARTNSEETVIYGQVVPKNTEILLMLGMAGEATKSNTLIDLDTLTDTEVDDEEKSSTSKKNSRFRWSDDGNLASFVPERWIDSNGKFDPNAGPSMPFGAGPRACFGQKLAVLELKMFILMLSHRYFLDSLPDSLSDPQDLMWKEAVLRRPLEIWIRPRLWSEVDI</sequence>
<dbReference type="InterPro" id="IPR017972">
    <property type="entry name" value="Cyt_P450_CS"/>
</dbReference>
<keyword evidence="4 6" id="KW-0479">Metal-binding</keyword>
<keyword evidence="8" id="KW-0732">Signal</keyword>
<evidence type="ECO:0000256" key="6">
    <source>
        <dbReference type="PIRSR" id="PIRSR602401-1"/>
    </source>
</evidence>
<evidence type="ECO:0000256" key="5">
    <source>
        <dbReference type="ARBA" id="ARBA00023004"/>
    </source>
</evidence>
<dbReference type="PRINTS" id="PR00463">
    <property type="entry name" value="EP450I"/>
</dbReference>
<dbReference type="InterPro" id="IPR050121">
    <property type="entry name" value="Cytochrome_P450_monoxygenase"/>
</dbReference>
<organism evidence="9">
    <name type="scientific">Phaffia rhodozyma</name>
    <name type="common">Yeast</name>
    <name type="synonym">Xanthophyllomyces dendrorhous</name>
    <dbReference type="NCBI Taxonomy" id="264483"/>
    <lineage>
        <taxon>Eukaryota</taxon>
        <taxon>Fungi</taxon>
        <taxon>Dikarya</taxon>
        <taxon>Basidiomycota</taxon>
        <taxon>Agaricomycotina</taxon>
        <taxon>Tremellomycetes</taxon>
        <taxon>Cystofilobasidiales</taxon>
        <taxon>Mrakiaceae</taxon>
        <taxon>Phaffia</taxon>
    </lineage>
</organism>
<reference evidence="9" key="1">
    <citation type="journal article" date="2017" name="BMC Genomics">
        <title>Characterization of the cytochrome P450 monooxygenase genes (P450ome) from the carotenogenic yeast Xanthophyllomyces dendrorhous.</title>
        <authorList>
            <person name="Cordova P."/>
            <person name="Gonzalez A.M."/>
            <person name="Nelson D.R."/>
            <person name="Gutierrez M.S."/>
            <person name="Baeza M."/>
            <person name="Cifuentes V."/>
            <person name="Alcaino J."/>
        </authorList>
    </citation>
    <scope>NUCLEOTIDE SEQUENCE</scope>
</reference>
<dbReference type="PROSITE" id="PS00086">
    <property type="entry name" value="CYTOCHROME_P450"/>
    <property type="match status" value="1"/>
</dbReference>
<protein>
    <submittedName>
        <fullName evidence="9">Cyp5492A2</fullName>
    </submittedName>
</protein>
<evidence type="ECO:0000256" key="7">
    <source>
        <dbReference type="RuleBase" id="RU000461"/>
    </source>
</evidence>
<dbReference type="InterPro" id="IPR001128">
    <property type="entry name" value="Cyt_P450"/>
</dbReference>
<proteinExistence type="inferred from homology"/>
<comment type="pathway">
    <text evidence="2">Secondary metabolite biosynthesis.</text>
</comment>
<dbReference type="GO" id="GO:0020037">
    <property type="term" value="F:heme binding"/>
    <property type="evidence" value="ECO:0007669"/>
    <property type="project" value="InterPro"/>
</dbReference>
<feature type="signal peptide" evidence="8">
    <location>
        <begin position="1"/>
        <end position="17"/>
    </location>
</feature>
<dbReference type="GO" id="GO:0005506">
    <property type="term" value="F:iron ion binding"/>
    <property type="evidence" value="ECO:0007669"/>
    <property type="project" value="InterPro"/>
</dbReference>
<keyword evidence="5 6" id="KW-0408">Iron</keyword>
<dbReference type="GO" id="GO:0004497">
    <property type="term" value="F:monooxygenase activity"/>
    <property type="evidence" value="ECO:0007669"/>
    <property type="project" value="UniProtKB-KW"/>
</dbReference>
<feature type="binding site" description="axial binding residue" evidence="6">
    <location>
        <position position="514"/>
    </location>
    <ligand>
        <name>heme</name>
        <dbReference type="ChEBI" id="CHEBI:30413"/>
    </ligand>
    <ligandPart>
        <name>Fe</name>
        <dbReference type="ChEBI" id="CHEBI:18248"/>
    </ligandPart>
</feature>
<evidence type="ECO:0000256" key="3">
    <source>
        <dbReference type="ARBA" id="ARBA00010617"/>
    </source>
</evidence>
<dbReference type="Pfam" id="PF00067">
    <property type="entry name" value="p450"/>
    <property type="match status" value="2"/>
</dbReference>
<dbReference type="PRINTS" id="PR00385">
    <property type="entry name" value="P450"/>
</dbReference>
<dbReference type="Gene3D" id="1.10.630.10">
    <property type="entry name" value="Cytochrome P450"/>
    <property type="match status" value="1"/>
</dbReference>
<evidence type="ECO:0000256" key="2">
    <source>
        <dbReference type="ARBA" id="ARBA00005179"/>
    </source>
</evidence>
<gene>
    <name evidence="9" type="primary">CYP5492A2</name>
</gene>
<dbReference type="AlphaFoldDB" id="A0A221SAH1"/>
<dbReference type="InterPro" id="IPR002401">
    <property type="entry name" value="Cyt_P450_E_grp-I"/>
</dbReference>
<dbReference type="GO" id="GO:0016705">
    <property type="term" value="F:oxidoreductase activity, acting on paired donors, with incorporation or reduction of molecular oxygen"/>
    <property type="evidence" value="ECO:0007669"/>
    <property type="project" value="InterPro"/>
</dbReference>
<feature type="chain" id="PRO_5012555918" evidence="8">
    <location>
        <begin position="18"/>
        <end position="575"/>
    </location>
</feature>
<dbReference type="EMBL" id="KY775136">
    <property type="protein sequence ID" value="ASN66819.1"/>
    <property type="molecule type" value="Genomic_DNA"/>
</dbReference>
<evidence type="ECO:0000256" key="1">
    <source>
        <dbReference type="ARBA" id="ARBA00001971"/>
    </source>
</evidence>
<evidence type="ECO:0000256" key="8">
    <source>
        <dbReference type="SAM" id="SignalP"/>
    </source>
</evidence>
<dbReference type="PANTHER" id="PTHR24305">
    <property type="entry name" value="CYTOCHROME P450"/>
    <property type="match status" value="1"/>
</dbReference>
<dbReference type="InterPro" id="IPR036396">
    <property type="entry name" value="Cyt_P450_sf"/>
</dbReference>
<dbReference type="PANTHER" id="PTHR24305:SF232">
    <property type="entry name" value="P450, PUTATIVE (EUROFUNG)-RELATED"/>
    <property type="match status" value="1"/>
</dbReference>
<keyword evidence="7" id="KW-0503">Monooxygenase</keyword>
<name>A0A221SAH1_PHARH</name>
<evidence type="ECO:0000256" key="4">
    <source>
        <dbReference type="ARBA" id="ARBA00022723"/>
    </source>
</evidence>
<accession>A0A221SAH1</accession>
<keyword evidence="7" id="KW-0560">Oxidoreductase</keyword>
<keyword evidence="6 7" id="KW-0349">Heme</keyword>
<dbReference type="SUPFAM" id="SSF48264">
    <property type="entry name" value="Cytochrome P450"/>
    <property type="match status" value="2"/>
</dbReference>